<keyword evidence="6" id="KW-0969">Cilium</keyword>
<feature type="compositionally biased region" description="Acidic residues" evidence="11">
    <location>
        <begin position="15"/>
        <end position="31"/>
    </location>
</feature>
<evidence type="ECO:0000313" key="15">
    <source>
        <dbReference type="Proteomes" id="UP001205998"/>
    </source>
</evidence>
<feature type="domain" description="Dynein regulatory complex protein 1 C-terminal" evidence="13">
    <location>
        <begin position="621"/>
        <end position="679"/>
    </location>
</feature>
<evidence type="ECO:0000256" key="11">
    <source>
        <dbReference type="SAM" id="MobiDB-lite"/>
    </source>
</evidence>
<feature type="compositionally biased region" description="Basic and acidic residues" evidence="11">
    <location>
        <begin position="51"/>
        <end position="69"/>
    </location>
</feature>
<feature type="compositionally biased region" description="Basic and acidic residues" evidence="11">
    <location>
        <begin position="77"/>
        <end position="88"/>
    </location>
</feature>
<evidence type="ECO:0000256" key="2">
    <source>
        <dbReference type="ARBA" id="ARBA00009688"/>
    </source>
</evidence>
<feature type="coiled-coil region" evidence="10">
    <location>
        <begin position="266"/>
        <end position="319"/>
    </location>
</feature>
<accession>A0AAD5ARH6</accession>
<comment type="similarity">
    <text evidence="2">Belongs to the DRC1 family.</text>
</comment>
<keyword evidence="7" id="KW-0966">Cell projection</keyword>
<dbReference type="AlphaFoldDB" id="A0AAD5ARH6"/>
<comment type="caution">
    <text evidence="14">The sequence shown here is derived from an EMBL/GenBank/DDBJ whole genome shotgun (WGS) entry which is preliminary data.</text>
</comment>
<evidence type="ECO:0000256" key="9">
    <source>
        <dbReference type="ARBA" id="ARBA00046115"/>
    </source>
</evidence>
<dbReference type="InterPro" id="IPR029440">
    <property type="entry name" value="DRC1_C"/>
</dbReference>
<evidence type="ECO:0000256" key="5">
    <source>
        <dbReference type="ARBA" id="ARBA00023054"/>
    </source>
</evidence>
<evidence type="ECO:0000313" key="14">
    <source>
        <dbReference type="EMBL" id="KAI5621393.1"/>
    </source>
</evidence>
<reference evidence="14" key="1">
    <citation type="submission" date="2018-07" db="EMBL/GenBank/DDBJ databases">
        <title>Comparative genomics of catfishes provides insights into carnivory and benthic adaptation.</title>
        <authorList>
            <person name="Zhang Y."/>
            <person name="Wang D."/>
            <person name="Peng Z."/>
            <person name="Zheng S."/>
            <person name="Shao F."/>
            <person name="Tao W."/>
        </authorList>
    </citation>
    <scope>NUCLEOTIDE SEQUENCE</scope>
    <source>
        <strain evidence="14">Chongqing</strain>
    </source>
</reference>
<comment type="function">
    <text evidence="9">Component of the nexin-dynein regulatory complex (N-DRC) a key regulator of ciliary/flagellar motility which maintains the alignment and integrity of the distal axoneme and regulates microtubule sliding in motile axonemes. Plays a critical role in the assembly of N-DRC and also stabilizes the assembly of multiple inner dynein arms and radial spokes. Coassembles with CCDC65/DRC2 to form a central scaffold needed for assembly of the N-DRC and its attachment to the outer doublet microtubules.</text>
</comment>
<evidence type="ECO:0000256" key="1">
    <source>
        <dbReference type="ARBA" id="ARBA00004611"/>
    </source>
</evidence>
<feature type="coiled-coil region" evidence="10">
    <location>
        <begin position="190"/>
        <end position="217"/>
    </location>
</feature>
<dbReference type="InterPro" id="IPR039505">
    <property type="entry name" value="DRC1/2_N"/>
</dbReference>
<evidence type="ECO:0000256" key="4">
    <source>
        <dbReference type="ARBA" id="ARBA00022846"/>
    </source>
</evidence>
<dbReference type="PANTHER" id="PTHR21625">
    <property type="entry name" value="NYD-SP28 PROTEIN"/>
    <property type="match status" value="1"/>
</dbReference>
<evidence type="ECO:0000256" key="8">
    <source>
        <dbReference type="ARBA" id="ARBA00031554"/>
    </source>
</evidence>
<gene>
    <name evidence="14" type="ORF">C0J50_19328</name>
</gene>
<evidence type="ECO:0000256" key="10">
    <source>
        <dbReference type="SAM" id="Coils"/>
    </source>
</evidence>
<keyword evidence="4" id="KW-0282">Flagellum</keyword>
<dbReference type="Proteomes" id="UP001205998">
    <property type="component" value="Unassembled WGS sequence"/>
</dbReference>
<dbReference type="GO" id="GO:0005858">
    <property type="term" value="C:axonemal dynein complex"/>
    <property type="evidence" value="ECO:0007669"/>
    <property type="project" value="InterPro"/>
</dbReference>
<dbReference type="GO" id="GO:0070286">
    <property type="term" value="P:axonemal dynein complex assembly"/>
    <property type="evidence" value="ECO:0007669"/>
    <property type="project" value="InterPro"/>
</dbReference>
<dbReference type="Pfam" id="PF14772">
    <property type="entry name" value="NYD-SP28"/>
    <property type="match status" value="1"/>
</dbReference>
<evidence type="ECO:0000256" key="6">
    <source>
        <dbReference type="ARBA" id="ARBA00023069"/>
    </source>
</evidence>
<name>A0AAD5ARH6_SILAS</name>
<evidence type="ECO:0000259" key="13">
    <source>
        <dbReference type="Pfam" id="PF14775"/>
    </source>
</evidence>
<evidence type="ECO:0000256" key="3">
    <source>
        <dbReference type="ARBA" id="ARBA00013815"/>
    </source>
</evidence>
<sequence>MELQENETPQPQPEELLEDKNEVEESVEAENPEERIKARRNRMAARAQAKKRQELGEDILEKEKTKEPDWPSQKQIDQSERHMTKLKEESSELVNNILVAGDAKESKRRLEIREANRLRLEKLENEAKSSTERLEKIMNKWTEAKTKKFHQELRDDLNKQQELCWQIIEDKNKLITELQQELKGRDDRFVKDRKREAEEVDLLIERMQDQISVMKKNCRKELDAIESSFSEEWRDLLTTSKTEWQQQRQKRNNKELEFFLETMKMLEEQEAILDRLRTESAEELNKIKIKLETRVEHLEQDLQARKATYQLNQEKLEHNIQMLKKYGDDHIIGRSQQIKKITRMQDMCNKLKKKCAVQDQQFGEDIKSWTNKYKYLIQQYEDFQKRIRHFTAVNTKRYKEVWRMNEDEAKELVCKAVDTDRVIYEQVLGLPWSPPPLPFMVHSKSNQPLRTAQQVATQVLEEKDETQDLTEQEKSTLEDSSVLDSIVDEVDHKTVKKLLELLCDETGFLIESKLHTLLSSLKKNEQTTLKLDCIFYAMGIENEEDINKMIKFFLQYKEQQKEKTNISVNDQAEEETNLIDPNDLLRALRAFTAQFYKARELPQYEGSALVLGRMSDSAVEKYWESIANIIPVSKLKVWRALESGLTKYHTELTERAELLTETQQIKQQNSELRMLLHTYQSSKVCVCVYASLTYFMVCSPLVLNQLTLCLVTGQC</sequence>
<dbReference type="GO" id="GO:0003352">
    <property type="term" value="P:regulation of cilium movement"/>
    <property type="evidence" value="ECO:0007669"/>
    <property type="project" value="TreeGrafter"/>
</dbReference>
<feature type="domain" description="Dynein regulatory complex protein 1/2 N-terminal" evidence="12">
    <location>
        <begin position="99"/>
        <end position="200"/>
    </location>
</feature>
<proteinExistence type="inferred from homology"/>
<dbReference type="Pfam" id="PF14775">
    <property type="entry name" value="NYD-SP28_assoc"/>
    <property type="match status" value="1"/>
</dbReference>
<dbReference type="EMBL" id="MU551633">
    <property type="protein sequence ID" value="KAI5621393.1"/>
    <property type="molecule type" value="Genomic_DNA"/>
</dbReference>
<dbReference type="GO" id="GO:0060285">
    <property type="term" value="P:cilium-dependent cell motility"/>
    <property type="evidence" value="ECO:0007669"/>
    <property type="project" value="TreeGrafter"/>
</dbReference>
<comment type="subcellular location">
    <subcellularLocation>
        <location evidence="1">Cytoplasm</location>
        <location evidence="1">Cytoskeleton</location>
        <location evidence="1">Flagellum axoneme</location>
    </subcellularLocation>
</comment>
<dbReference type="InterPro" id="IPR039750">
    <property type="entry name" value="DRC1/DRC2"/>
</dbReference>
<dbReference type="PANTHER" id="PTHR21625:SF1">
    <property type="entry name" value="DYNEIN REGULATORY COMPLEX PROTEIN 1"/>
    <property type="match status" value="1"/>
</dbReference>
<organism evidence="14 15">
    <name type="scientific">Silurus asotus</name>
    <name type="common">Amur catfish</name>
    <name type="synonym">Parasilurus asotus</name>
    <dbReference type="NCBI Taxonomy" id="30991"/>
    <lineage>
        <taxon>Eukaryota</taxon>
        <taxon>Metazoa</taxon>
        <taxon>Chordata</taxon>
        <taxon>Craniata</taxon>
        <taxon>Vertebrata</taxon>
        <taxon>Euteleostomi</taxon>
        <taxon>Actinopterygii</taxon>
        <taxon>Neopterygii</taxon>
        <taxon>Teleostei</taxon>
        <taxon>Ostariophysi</taxon>
        <taxon>Siluriformes</taxon>
        <taxon>Siluridae</taxon>
        <taxon>Silurus</taxon>
    </lineage>
</organism>
<keyword evidence="15" id="KW-1185">Reference proteome</keyword>
<evidence type="ECO:0000256" key="7">
    <source>
        <dbReference type="ARBA" id="ARBA00023273"/>
    </source>
</evidence>
<keyword evidence="5 10" id="KW-0175">Coiled coil</keyword>
<protein>
    <recommendedName>
        <fullName evidence="3">Dynein regulatory complex protein 1</fullName>
    </recommendedName>
    <alternativeName>
        <fullName evidence="8">Coiled-coil domain-containing protein 164</fullName>
    </alternativeName>
</protein>
<evidence type="ECO:0000259" key="12">
    <source>
        <dbReference type="Pfam" id="PF14772"/>
    </source>
</evidence>
<feature type="region of interest" description="Disordered" evidence="11">
    <location>
        <begin position="1"/>
        <end position="88"/>
    </location>
</feature>